<evidence type="ECO:0000313" key="1">
    <source>
        <dbReference type="EMBL" id="MBI5132134.1"/>
    </source>
</evidence>
<dbReference type="AlphaFoldDB" id="A0A933S304"/>
<organism evidence="1 2">
    <name type="scientific">Rhodopseudomonas palustris</name>
    <dbReference type="NCBI Taxonomy" id="1076"/>
    <lineage>
        <taxon>Bacteria</taxon>
        <taxon>Pseudomonadati</taxon>
        <taxon>Pseudomonadota</taxon>
        <taxon>Alphaproteobacteria</taxon>
        <taxon>Hyphomicrobiales</taxon>
        <taxon>Nitrobacteraceae</taxon>
        <taxon>Rhodopseudomonas</taxon>
    </lineage>
</organism>
<reference evidence="1" key="1">
    <citation type="submission" date="2020-07" db="EMBL/GenBank/DDBJ databases">
        <title>Huge and variable diversity of episymbiotic CPR bacteria and DPANN archaea in groundwater ecosystems.</title>
        <authorList>
            <person name="He C.Y."/>
            <person name="Keren R."/>
            <person name="Whittaker M."/>
            <person name="Farag I.F."/>
            <person name="Doudna J."/>
            <person name="Cate J.H.D."/>
            <person name="Banfield J.F."/>
        </authorList>
    </citation>
    <scope>NUCLEOTIDE SEQUENCE</scope>
    <source>
        <strain evidence="1">NC_groundwater_1818_Pr3_B-0.1um_66_35</strain>
    </source>
</reference>
<accession>A0A933S304</accession>
<name>A0A933S304_RHOPL</name>
<evidence type="ECO:0000313" key="2">
    <source>
        <dbReference type="Proteomes" id="UP000782519"/>
    </source>
</evidence>
<protein>
    <submittedName>
        <fullName evidence="1">Dihydrofolate reductase</fullName>
    </submittedName>
</protein>
<dbReference type="Gene3D" id="3.40.430.10">
    <property type="entry name" value="Dihydrofolate Reductase, subunit A"/>
    <property type="match status" value="1"/>
</dbReference>
<proteinExistence type="predicted"/>
<dbReference type="SUPFAM" id="SSF53597">
    <property type="entry name" value="Dihydrofolate reductase-like"/>
    <property type="match status" value="1"/>
</dbReference>
<dbReference type="Proteomes" id="UP000782519">
    <property type="component" value="Unassembled WGS sequence"/>
</dbReference>
<sequence>MTGAPALRIEGFVIVSAEGHLADAQGVMPDILKFPSDQRFFSDSLDRAELIVHGRNSFEDQPNSPQRKRLLVTRQVASLSADPANPKAVRWNPAGASFEQACARAGVDTGTVAIIGGPDVFAMFFDRYQTFWLSEAPGVRLPGGQPCFPGVPAKTPQHLLAAHGLTPAERIVLDTEHDVGVTAWRRSV</sequence>
<dbReference type="EMBL" id="JACRJB010000062">
    <property type="protein sequence ID" value="MBI5132134.1"/>
    <property type="molecule type" value="Genomic_DNA"/>
</dbReference>
<comment type="caution">
    <text evidence="1">The sequence shown here is derived from an EMBL/GenBank/DDBJ whole genome shotgun (WGS) entry which is preliminary data.</text>
</comment>
<gene>
    <name evidence="1" type="ORF">HZA66_22045</name>
</gene>
<dbReference type="InterPro" id="IPR024072">
    <property type="entry name" value="DHFR-like_dom_sf"/>
</dbReference>